<protein>
    <recommendedName>
        <fullName evidence="4">60S acidic ribosomal protein P1</fullName>
    </recommendedName>
</protein>
<dbReference type="Proteomes" id="UP000740883">
    <property type="component" value="Unassembled WGS sequence"/>
</dbReference>
<comment type="caution">
    <text evidence="2">The sequence shown here is derived from an EMBL/GenBank/DDBJ whole genome shotgun (WGS) entry which is preliminary data.</text>
</comment>
<dbReference type="OrthoDB" id="2193863at2759"/>
<gene>
    <name evidence="2" type="ORF">NGRA_1054</name>
</gene>
<reference evidence="2 3" key="1">
    <citation type="journal article" date="2020" name="Genome Biol. Evol.">
        <title>Comparative genomics of strictly vertically transmitted, feminizing microsporidia endosymbionts of amphipod crustaceans.</title>
        <authorList>
            <person name="Cormier A."/>
            <person name="Chebbi M.A."/>
            <person name="Giraud I."/>
            <person name="Wattier R."/>
            <person name="Teixeira M."/>
            <person name="Gilbert C."/>
            <person name="Rigaud T."/>
            <person name="Cordaux R."/>
        </authorList>
    </citation>
    <scope>NUCLEOTIDE SEQUENCE [LARGE SCALE GENOMIC DNA]</scope>
    <source>
        <strain evidence="2 3">Ou3-Ou53</strain>
    </source>
</reference>
<evidence type="ECO:0008006" key="4">
    <source>
        <dbReference type="Google" id="ProtNLM"/>
    </source>
</evidence>
<dbReference type="EMBL" id="SBJO01000055">
    <property type="protein sequence ID" value="KAF9763759.1"/>
    <property type="molecule type" value="Genomic_DNA"/>
</dbReference>
<dbReference type="AlphaFoldDB" id="A0A9P6H2E5"/>
<evidence type="ECO:0000313" key="3">
    <source>
        <dbReference type="Proteomes" id="UP000740883"/>
    </source>
</evidence>
<organism evidence="2 3">
    <name type="scientific">Nosema granulosis</name>
    <dbReference type="NCBI Taxonomy" id="83296"/>
    <lineage>
        <taxon>Eukaryota</taxon>
        <taxon>Fungi</taxon>
        <taxon>Fungi incertae sedis</taxon>
        <taxon>Microsporidia</taxon>
        <taxon>Nosematidae</taxon>
        <taxon>Nosema</taxon>
    </lineage>
</organism>
<evidence type="ECO:0000313" key="2">
    <source>
        <dbReference type="EMBL" id="KAF9763759.1"/>
    </source>
</evidence>
<sequence length="105" mass="11469">MAQSTKTMNEIYPLAALFVYANNMEVTKDKILAVLKALNIEGQGKLAEMFECDVIKMKSMLTSVSSASAPVSVGATQAAATEEKKEEKEEEVEAEEVELDFGDLF</sequence>
<evidence type="ECO:0000256" key="1">
    <source>
        <dbReference type="SAM" id="MobiDB-lite"/>
    </source>
</evidence>
<feature type="compositionally biased region" description="Acidic residues" evidence="1">
    <location>
        <begin position="88"/>
        <end position="105"/>
    </location>
</feature>
<feature type="region of interest" description="Disordered" evidence="1">
    <location>
        <begin position="75"/>
        <end position="105"/>
    </location>
</feature>
<accession>A0A9P6H2E5</accession>
<proteinExistence type="predicted"/>
<dbReference type="Pfam" id="PF00428">
    <property type="entry name" value="Ribosomal_60s"/>
    <property type="match status" value="1"/>
</dbReference>
<name>A0A9P6H2E5_9MICR</name>
<keyword evidence="3" id="KW-1185">Reference proteome</keyword>